<organism evidence="1 2">
    <name type="scientific">Trifolium medium</name>
    <dbReference type="NCBI Taxonomy" id="97028"/>
    <lineage>
        <taxon>Eukaryota</taxon>
        <taxon>Viridiplantae</taxon>
        <taxon>Streptophyta</taxon>
        <taxon>Embryophyta</taxon>
        <taxon>Tracheophyta</taxon>
        <taxon>Spermatophyta</taxon>
        <taxon>Magnoliopsida</taxon>
        <taxon>eudicotyledons</taxon>
        <taxon>Gunneridae</taxon>
        <taxon>Pentapetalae</taxon>
        <taxon>rosids</taxon>
        <taxon>fabids</taxon>
        <taxon>Fabales</taxon>
        <taxon>Fabaceae</taxon>
        <taxon>Papilionoideae</taxon>
        <taxon>50 kb inversion clade</taxon>
        <taxon>NPAAA clade</taxon>
        <taxon>Hologalegina</taxon>
        <taxon>IRL clade</taxon>
        <taxon>Trifolieae</taxon>
        <taxon>Trifolium</taxon>
    </lineage>
</organism>
<evidence type="ECO:0000313" key="2">
    <source>
        <dbReference type="Proteomes" id="UP000265520"/>
    </source>
</evidence>
<reference evidence="1 2" key="1">
    <citation type="journal article" date="2018" name="Front. Plant Sci.">
        <title>Red Clover (Trifolium pratense) and Zigzag Clover (T. medium) - A Picture of Genomic Similarities and Differences.</title>
        <authorList>
            <person name="Dluhosova J."/>
            <person name="Istvanek J."/>
            <person name="Nedelnik J."/>
            <person name="Repkova J."/>
        </authorList>
    </citation>
    <scope>NUCLEOTIDE SEQUENCE [LARGE SCALE GENOMIC DNA]</scope>
    <source>
        <strain evidence="2">cv. 10/8</strain>
        <tissue evidence="1">Leaf</tissue>
    </source>
</reference>
<protein>
    <submittedName>
        <fullName evidence="1">Uncharacterized protein</fullName>
    </submittedName>
</protein>
<comment type="caution">
    <text evidence="1">The sequence shown here is derived from an EMBL/GenBank/DDBJ whole genome shotgun (WGS) entry which is preliminary data.</text>
</comment>
<name>A0A392ULH7_9FABA</name>
<proteinExistence type="predicted"/>
<dbReference type="EMBL" id="LXQA010861844">
    <property type="protein sequence ID" value="MCI74483.1"/>
    <property type="molecule type" value="Genomic_DNA"/>
</dbReference>
<accession>A0A392ULH7</accession>
<sequence length="42" mass="4369">AEPPAAIKFLIGPSTIYICTPIPIALGARGCVKKSHIGCEMT</sequence>
<keyword evidence="2" id="KW-1185">Reference proteome</keyword>
<dbReference type="Proteomes" id="UP000265520">
    <property type="component" value="Unassembled WGS sequence"/>
</dbReference>
<evidence type="ECO:0000313" key="1">
    <source>
        <dbReference type="EMBL" id="MCI74483.1"/>
    </source>
</evidence>
<dbReference type="AlphaFoldDB" id="A0A392ULH7"/>
<feature type="non-terminal residue" evidence="1">
    <location>
        <position position="1"/>
    </location>
</feature>